<dbReference type="Gene3D" id="3.30.160.60">
    <property type="entry name" value="Classic Zinc Finger"/>
    <property type="match status" value="1"/>
</dbReference>
<dbReference type="SMART" id="SM00355">
    <property type="entry name" value="ZnF_C2H2"/>
    <property type="match status" value="1"/>
</dbReference>
<organism evidence="4 5">
    <name type="scientific">Pyrenophora seminiperda CCB06</name>
    <dbReference type="NCBI Taxonomy" id="1302712"/>
    <lineage>
        <taxon>Eukaryota</taxon>
        <taxon>Fungi</taxon>
        <taxon>Dikarya</taxon>
        <taxon>Ascomycota</taxon>
        <taxon>Pezizomycotina</taxon>
        <taxon>Dothideomycetes</taxon>
        <taxon>Pleosporomycetidae</taxon>
        <taxon>Pleosporales</taxon>
        <taxon>Pleosporineae</taxon>
        <taxon>Pleosporaceae</taxon>
        <taxon>Pyrenophora</taxon>
    </lineage>
</organism>
<dbReference type="EMBL" id="KE747809">
    <property type="protein sequence ID" value="RMZ66943.1"/>
    <property type="molecule type" value="Genomic_DNA"/>
</dbReference>
<evidence type="ECO:0000313" key="4">
    <source>
        <dbReference type="EMBL" id="RMZ66943.1"/>
    </source>
</evidence>
<dbReference type="PROSITE" id="PS50157">
    <property type="entry name" value="ZINC_FINGER_C2H2_2"/>
    <property type="match status" value="1"/>
</dbReference>
<dbReference type="Proteomes" id="UP000265663">
    <property type="component" value="Unassembled WGS sequence"/>
</dbReference>
<proteinExistence type="predicted"/>
<evidence type="ECO:0000259" key="3">
    <source>
        <dbReference type="PROSITE" id="PS50157"/>
    </source>
</evidence>
<evidence type="ECO:0000313" key="5">
    <source>
        <dbReference type="Proteomes" id="UP000265663"/>
    </source>
</evidence>
<dbReference type="GO" id="GO:0008270">
    <property type="term" value="F:zinc ion binding"/>
    <property type="evidence" value="ECO:0007669"/>
    <property type="project" value="UniProtKB-KW"/>
</dbReference>
<feature type="region of interest" description="Disordered" evidence="2">
    <location>
        <begin position="271"/>
        <end position="294"/>
    </location>
</feature>
<dbReference type="PROSITE" id="PS00028">
    <property type="entry name" value="ZINC_FINGER_C2H2_1"/>
    <property type="match status" value="1"/>
</dbReference>
<gene>
    <name evidence="4" type="ORF">GMOD_00002332</name>
</gene>
<dbReference type="AlphaFoldDB" id="A0A3M7LXH1"/>
<sequence length="294" mass="32533">MFCYMVVIRFVLDRTKFGLQSAASFHGASWLQNNDEDQKVTPSSLPLISSSGPELAFGASSPFSEFRPYEQGWSHRAAMYSQEPDTYYSYHGYQESVALGNSFRSNSNCVTRGDTGAASKKDLEGNYTSSQIYSEPYQPLLQTGGCRPAARYTPVEAPRLNTSIAHTMSTYEAETFPYTSPIASPSASPPSTINHASSTISPERSQMDTEYSVPCPYRCGTVLTGVHALGNLTRHLKTQACVGSSRPKFRYPCPIENCDRQYARSDGLRVHMRRRHGAPQPARKTDSMADDDDD</sequence>
<feature type="compositionally biased region" description="Polar residues" evidence="2">
    <location>
        <begin position="194"/>
        <end position="204"/>
    </location>
</feature>
<reference evidence="4 5" key="1">
    <citation type="journal article" date="2014" name="PLoS ONE">
        <title>De novo Genome Assembly of the Fungal Plant Pathogen Pyrenophora semeniperda.</title>
        <authorList>
            <person name="Soliai M.M."/>
            <person name="Meyer S.E."/>
            <person name="Udall J.A."/>
            <person name="Elzinga D.E."/>
            <person name="Hermansen R.A."/>
            <person name="Bodily P.M."/>
            <person name="Hart A.A."/>
            <person name="Coleman C.E."/>
        </authorList>
    </citation>
    <scope>NUCLEOTIDE SEQUENCE [LARGE SCALE GENOMIC DNA]</scope>
    <source>
        <strain evidence="4 5">CCB06</strain>
        <tissue evidence="4">Mycelium</tissue>
    </source>
</reference>
<feature type="region of interest" description="Disordered" evidence="2">
    <location>
        <begin position="183"/>
        <end position="206"/>
    </location>
</feature>
<dbReference type="InterPro" id="IPR013087">
    <property type="entry name" value="Znf_C2H2_type"/>
</dbReference>
<keyword evidence="1" id="KW-0862">Zinc</keyword>
<protein>
    <recommendedName>
        <fullName evidence="3">C2H2-type domain-containing protein</fullName>
    </recommendedName>
</protein>
<keyword evidence="5" id="KW-1185">Reference proteome</keyword>
<accession>A0A3M7LXH1</accession>
<keyword evidence="1" id="KW-0863">Zinc-finger</keyword>
<feature type="compositionally biased region" description="Low complexity" evidence="2">
    <location>
        <begin position="183"/>
        <end position="193"/>
    </location>
</feature>
<keyword evidence="1" id="KW-0479">Metal-binding</keyword>
<name>A0A3M7LXH1_9PLEO</name>
<dbReference type="OrthoDB" id="3695396at2759"/>
<evidence type="ECO:0000256" key="1">
    <source>
        <dbReference type="PROSITE-ProRule" id="PRU00042"/>
    </source>
</evidence>
<evidence type="ECO:0000256" key="2">
    <source>
        <dbReference type="SAM" id="MobiDB-lite"/>
    </source>
</evidence>
<feature type="domain" description="C2H2-type" evidence="3">
    <location>
        <begin position="251"/>
        <end position="281"/>
    </location>
</feature>